<dbReference type="EMBL" id="MCGN01000006">
    <property type="protein sequence ID" value="ORY95881.1"/>
    <property type="molecule type" value="Genomic_DNA"/>
</dbReference>
<keyword evidence="1" id="KW-1133">Transmembrane helix</keyword>
<keyword evidence="3" id="KW-1185">Reference proteome</keyword>
<dbReference type="AlphaFoldDB" id="A0A1X2HB24"/>
<reference evidence="2 3" key="1">
    <citation type="submission" date="2016-07" db="EMBL/GenBank/DDBJ databases">
        <title>Pervasive Adenine N6-methylation of Active Genes in Fungi.</title>
        <authorList>
            <consortium name="DOE Joint Genome Institute"/>
            <person name="Mondo S.J."/>
            <person name="Dannebaum R.O."/>
            <person name="Kuo R.C."/>
            <person name="Labutti K."/>
            <person name="Haridas S."/>
            <person name="Kuo A."/>
            <person name="Salamov A."/>
            <person name="Ahrendt S.R."/>
            <person name="Lipzen A."/>
            <person name="Sullivan W."/>
            <person name="Andreopoulos W.B."/>
            <person name="Clum A."/>
            <person name="Lindquist E."/>
            <person name="Daum C."/>
            <person name="Ramamoorthy G.K."/>
            <person name="Gryganskyi A."/>
            <person name="Culley D."/>
            <person name="Magnuson J.K."/>
            <person name="James T.Y."/>
            <person name="O'Malley M.A."/>
            <person name="Stajich J.E."/>
            <person name="Spatafora J.W."/>
            <person name="Visel A."/>
            <person name="Grigoriev I.V."/>
        </authorList>
    </citation>
    <scope>NUCLEOTIDE SEQUENCE [LARGE SCALE GENOMIC DNA]</scope>
    <source>
        <strain evidence="2 3">NRRL 2496</strain>
    </source>
</reference>
<name>A0A1X2HB24_SYNRA</name>
<proteinExistence type="predicted"/>
<dbReference type="OMA" id="HDPKIFP"/>
<keyword evidence="1" id="KW-0472">Membrane</keyword>
<evidence type="ECO:0000313" key="3">
    <source>
        <dbReference type="Proteomes" id="UP000242180"/>
    </source>
</evidence>
<gene>
    <name evidence="2" type="ORF">BCR43DRAFT_441187</name>
</gene>
<comment type="caution">
    <text evidence="2">The sequence shown here is derived from an EMBL/GenBank/DDBJ whole genome shotgun (WGS) entry which is preliminary data.</text>
</comment>
<feature type="transmembrane region" description="Helical" evidence="1">
    <location>
        <begin position="155"/>
        <end position="175"/>
    </location>
</feature>
<dbReference type="OrthoDB" id="2398617at2759"/>
<evidence type="ECO:0000313" key="2">
    <source>
        <dbReference type="EMBL" id="ORY95881.1"/>
    </source>
</evidence>
<sequence>MAFASITANPPGPLTIYLGWQGYCIDDKSTTTCYSDDGVMMLPFEVTVAEKFNGTYPELFKDENAPAEDPGPSHNPNIYAASVLCLLCGGGAWAVGALCMVFYRRFTDTHYARGFLAWGAAVLALLLLAESSVMYQSGVESLNTTYPHLIAAEGTGMPMIGVAFATFVIAGYTYLHGCFSEGDEEADLGDTGYTPL</sequence>
<accession>A0A1X2HB24</accession>
<keyword evidence="1" id="KW-0812">Transmembrane</keyword>
<dbReference type="Proteomes" id="UP000242180">
    <property type="component" value="Unassembled WGS sequence"/>
</dbReference>
<organism evidence="2 3">
    <name type="scientific">Syncephalastrum racemosum</name>
    <name type="common">Filamentous fungus</name>
    <dbReference type="NCBI Taxonomy" id="13706"/>
    <lineage>
        <taxon>Eukaryota</taxon>
        <taxon>Fungi</taxon>
        <taxon>Fungi incertae sedis</taxon>
        <taxon>Mucoromycota</taxon>
        <taxon>Mucoromycotina</taxon>
        <taxon>Mucoromycetes</taxon>
        <taxon>Mucorales</taxon>
        <taxon>Syncephalastraceae</taxon>
        <taxon>Syncephalastrum</taxon>
    </lineage>
</organism>
<dbReference type="InParanoid" id="A0A1X2HB24"/>
<protein>
    <submittedName>
        <fullName evidence="2">Uncharacterized protein</fullName>
    </submittedName>
</protein>
<feature type="transmembrane region" description="Helical" evidence="1">
    <location>
        <begin position="115"/>
        <end position="135"/>
    </location>
</feature>
<feature type="transmembrane region" description="Helical" evidence="1">
    <location>
        <begin position="78"/>
        <end position="103"/>
    </location>
</feature>
<evidence type="ECO:0000256" key="1">
    <source>
        <dbReference type="SAM" id="Phobius"/>
    </source>
</evidence>